<reference evidence="2" key="1">
    <citation type="submission" date="2020-08" db="EMBL/GenBank/DDBJ databases">
        <title>Multicomponent nature underlies the extraordinary mechanical properties of spider dragline silk.</title>
        <authorList>
            <person name="Kono N."/>
            <person name="Nakamura H."/>
            <person name="Mori M."/>
            <person name="Yoshida Y."/>
            <person name="Ohtoshi R."/>
            <person name="Malay A.D."/>
            <person name="Moran D.A.P."/>
            <person name="Tomita M."/>
            <person name="Numata K."/>
            <person name="Arakawa K."/>
        </authorList>
    </citation>
    <scope>NUCLEOTIDE SEQUENCE</scope>
</reference>
<organism evidence="2 3">
    <name type="scientific">Nephila pilipes</name>
    <name type="common">Giant wood spider</name>
    <name type="synonym">Nephila maculata</name>
    <dbReference type="NCBI Taxonomy" id="299642"/>
    <lineage>
        <taxon>Eukaryota</taxon>
        <taxon>Metazoa</taxon>
        <taxon>Ecdysozoa</taxon>
        <taxon>Arthropoda</taxon>
        <taxon>Chelicerata</taxon>
        <taxon>Arachnida</taxon>
        <taxon>Araneae</taxon>
        <taxon>Araneomorphae</taxon>
        <taxon>Entelegynae</taxon>
        <taxon>Araneoidea</taxon>
        <taxon>Nephilidae</taxon>
        <taxon>Nephila</taxon>
    </lineage>
</organism>
<sequence length="112" mass="12679">MKRLFGKAKRNQPAALKAAMTQRRSCTGWHGTQRGKCQKWLLYCCFKRICYVLAAGLHVLYLSALLQKRQLLVNGKGSSVLLLSVLRVFCEVFQSMVSAARMAHKRIHTQVA</sequence>
<accession>A0A8X6P6K1</accession>
<keyword evidence="1" id="KW-1133">Transmembrane helix</keyword>
<comment type="caution">
    <text evidence="2">The sequence shown here is derived from an EMBL/GenBank/DDBJ whole genome shotgun (WGS) entry which is preliminary data.</text>
</comment>
<feature type="transmembrane region" description="Helical" evidence="1">
    <location>
        <begin position="81"/>
        <end position="100"/>
    </location>
</feature>
<keyword evidence="1" id="KW-0812">Transmembrane</keyword>
<gene>
    <name evidence="2" type="ORF">NPIL_555251</name>
</gene>
<keyword evidence="1" id="KW-0472">Membrane</keyword>
<dbReference type="AlphaFoldDB" id="A0A8X6P6K1"/>
<name>A0A8X6P6K1_NEPPI</name>
<evidence type="ECO:0000256" key="1">
    <source>
        <dbReference type="SAM" id="Phobius"/>
    </source>
</evidence>
<protein>
    <submittedName>
        <fullName evidence="2">Uncharacterized protein</fullName>
    </submittedName>
</protein>
<dbReference type="Proteomes" id="UP000887013">
    <property type="component" value="Unassembled WGS sequence"/>
</dbReference>
<feature type="transmembrane region" description="Helical" evidence="1">
    <location>
        <begin position="40"/>
        <end position="61"/>
    </location>
</feature>
<evidence type="ECO:0000313" key="2">
    <source>
        <dbReference type="EMBL" id="GFT54327.1"/>
    </source>
</evidence>
<dbReference type="EMBL" id="BMAW01066290">
    <property type="protein sequence ID" value="GFT54327.1"/>
    <property type="molecule type" value="Genomic_DNA"/>
</dbReference>
<keyword evidence="3" id="KW-1185">Reference proteome</keyword>
<evidence type="ECO:0000313" key="3">
    <source>
        <dbReference type="Proteomes" id="UP000887013"/>
    </source>
</evidence>
<proteinExistence type="predicted"/>